<feature type="non-terminal residue" evidence="2">
    <location>
        <position position="1"/>
    </location>
</feature>
<protein>
    <submittedName>
        <fullName evidence="2">Retrotransposon protein putative unclassified</fullName>
    </submittedName>
</protein>
<dbReference type="CDD" id="cd01650">
    <property type="entry name" value="RT_nLTR_like"/>
    <property type="match status" value="1"/>
</dbReference>
<reference evidence="2 3" key="1">
    <citation type="journal article" date="2018" name="Front. Plant Sci.">
        <title>Red Clover (Trifolium pratense) and Zigzag Clover (T. medium) - A Picture of Genomic Similarities and Differences.</title>
        <authorList>
            <person name="Dluhosova J."/>
            <person name="Istvanek J."/>
            <person name="Nedelnik J."/>
            <person name="Repkova J."/>
        </authorList>
    </citation>
    <scope>NUCLEOTIDE SEQUENCE [LARGE SCALE GENOMIC DNA]</scope>
    <source>
        <strain evidence="3">cv. 10/8</strain>
        <tissue evidence="2">Leaf</tissue>
    </source>
</reference>
<keyword evidence="3" id="KW-1185">Reference proteome</keyword>
<dbReference type="SUPFAM" id="SSF56672">
    <property type="entry name" value="DNA/RNA polymerases"/>
    <property type="match status" value="1"/>
</dbReference>
<organism evidence="2 3">
    <name type="scientific">Trifolium medium</name>
    <dbReference type="NCBI Taxonomy" id="97028"/>
    <lineage>
        <taxon>Eukaryota</taxon>
        <taxon>Viridiplantae</taxon>
        <taxon>Streptophyta</taxon>
        <taxon>Embryophyta</taxon>
        <taxon>Tracheophyta</taxon>
        <taxon>Spermatophyta</taxon>
        <taxon>Magnoliopsida</taxon>
        <taxon>eudicotyledons</taxon>
        <taxon>Gunneridae</taxon>
        <taxon>Pentapetalae</taxon>
        <taxon>rosids</taxon>
        <taxon>fabids</taxon>
        <taxon>Fabales</taxon>
        <taxon>Fabaceae</taxon>
        <taxon>Papilionoideae</taxon>
        <taxon>50 kb inversion clade</taxon>
        <taxon>NPAAA clade</taxon>
        <taxon>Hologalegina</taxon>
        <taxon>IRL clade</taxon>
        <taxon>Trifolieae</taxon>
        <taxon>Trifolium</taxon>
    </lineage>
</organism>
<dbReference type="InterPro" id="IPR043502">
    <property type="entry name" value="DNA/RNA_pol_sf"/>
</dbReference>
<dbReference type="PANTHER" id="PTHR31635">
    <property type="entry name" value="REVERSE TRANSCRIPTASE DOMAIN-CONTAINING PROTEIN-RELATED"/>
    <property type="match status" value="1"/>
</dbReference>
<dbReference type="InterPro" id="IPR000477">
    <property type="entry name" value="RT_dom"/>
</dbReference>
<dbReference type="PANTHER" id="PTHR31635:SF196">
    <property type="entry name" value="REVERSE TRANSCRIPTASE DOMAIN-CONTAINING PROTEIN-RELATED"/>
    <property type="match status" value="1"/>
</dbReference>
<dbReference type="AlphaFoldDB" id="A0A392MT44"/>
<sequence>RFGIVPKRIKELQSELEGLNHQNNMTNLTQQITYKERELDELLECEEMWWSQRIKDSQGNFQTEHDQIESIFLTYFQDLFQSQQTYNVRETVEVVKDKITPAMAEYLSMDFREDDVIQAIKDMKGLAAPGPDGLSALFYHNYWDIVGKDVIKEALNVLNSEGDPKPLNHTNICLIPKTNNPNSPSDFRPISLCNVTLKIITKTIANRIKAILPETISQNQSAFIPGRLITDNTLIASEIFHYFHQTSRKKGYVGFKTDMAKAYDRVEWDFLRATLESMGFPLKMINTILKCVSTVSFSILINGVPSNPFSPQRGLRQGDPLSPYLFIICANVFSELISKAQSQNLIHGAKISNGAPEISHLLYADDSLLFCRANKEEVSVMQNIIDKYQRASGQLVNIHKSEMIFSKGVPENIKGDLHQIMP</sequence>
<feature type="non-terminal residue" evidence="2">
    <location>
        <position position="422"/>
    </location>
</feature>
<gene>
    <name evidence="2" type="ORF">A2U01_0011106</name>
</gene>
<feature type="domain" description="Reverse transcriptase" evidence="1">
    <location>
        <begin position="156"/>
        <end position="422"/>
    </location>
</feature>
<dbReference type="Pfam" id="PF00078">
    <property type="entry name" value="RVT_1"/>
    <property type="match status" value="1"/>
</dbReference>
<accession>A0A392MT44</accession>
<dbReference type="Proteomes" id="UP000265520">
    <property type="component" value="Unassembled WGS sequence"/>
</dbReference>
<dbReference type="PROSITE" id="PS50878">
    <property type="entry name" value="RT_POL"/>
    <property type="match status" value="1"/>
</dbReference>
<evidence type="ECO:0000313" key="3">
    <source>
        <dbReference type="Proteomes" id="UP000265520"/>
    </source>
</evidence>
<evidence type="ECO:0000313" key="2">
    <source>
        <dbReference type="EMBL" id="MCH90195.1"/>
    </source>
</evidence>
<evidence type="ECO:0000259" key="1">
    <source>
        <dbReference type="PROSITE" id="PS50878"/>
    </source>
</evidence>
<dbReference type="EMBL" id="LXQA010017795">
    <property type="protein sequence ID" value="MCH90195.1"/>
    <property type="molecule type" value="Genomic_DNA"/>
</dbReference>
<proteinExistence type="predicted"/>
<name>A0A392MT44_9FABA</name>
<comment type="caution">
    <text evidence="2">The sequence shown here is derived from an EMBL/GenBank/DDBJ whole genome shotgun (WGS) entry which is preliminary data.</text>
</comment>